<evidence type="ECO:0000313" key="1">
    <source>
        <dbReference type="EMBL" id="MBB4946116.1"/>
    </source>
</evidence>
<dbReference type="SUPFAM" id="SSF55961">
    <property type="entry name" value="Bet v1-like"/>
    <property type="match status" value="1"/>
</dbReference>
<evidence type="ECO:0008006" key="3">
    <source>
        <dbReference type="Google" id="ProtNLM"/>
    </source>
</evidence>
<organism evidence="1 2">
    <name type="scientific">Kitasatospora gansuensis</name>
    <dbReference type="NCBI Taxonomy" id="258050"/>
    <lineage>
        <taxon>Bacteria</taxon>
        <taxon>Bacillati</taxon>
        <taxon>Actinomycetota</taxon>
        <taxon>Actinomycetes</taxon>
        <taxon>Kitasatosporales</taxon>
        <taxon>Streptomycetaceae</taxon>
        <taxon>Kitasatospora</taxon>
    </lineage>
</organism>
<dbReference type="EMBL" id="JACHJR010000001">
    <property type="protein sequence ID" value="MBB4946116.1"/>
    <property type="molecule type" value="Genomic_DNA"/>
</dbReference>
<comment type="caution">
    <text evidence="1">The sequence shown here is derived from an EMBL/GenBank/DDBJ whole genome shotgun (WGS) entry which is preliminary data.</text>
</comment>
<sequence length="150" mass="16680">MLHAFDESATIAGDLDAIWRTVSDVAGWSTWDPHVLESGTDTPFEVGGGGWTISRIVKGRRSYFKLVEVDPGRGYTTESPMPLGKMLIINKYEQAGPGLVKLSRRVEVHGGFAPVYGFFWAKAFQADTRATFEELGREIKLRATRVETSR</sequence>
<dbReference type="InterPro" id="IPR019587">
    <property type="entry name" value="Polyketide_cyclase/dehydratase"/>
</dbReference>
<dbReference type="Gene3D" id="3.30.530.20">
    <property type="match status" value="1"/>
</dbReference>
<name>A0A7W7S903_9ACTN</name>
<gene>
    <name evidence="1" type="ORF">F4556_001651</name>
</gene>
<dbReference type="InterPro" id="IPR023393">
    <property type="entry name" value="START-like_dom_sf"/>
</dbReference>
<reference evidence="1 2" key="1">
    <citation type="submission" date="2020-08" db="EMBL/GenBank/DDBJ databases">
        <title>Sequencing the genomes of 1000 actinobacteria strains.</title>
        <authorList>
            <person name="Klenk H.-P."/>
        </authorList>
    </citation>
    <scope>NUCLEOTIDE SEQUENCE [LARGE SCALE GENOMIC DNA]</scope>
    <source>
        <strain evidence="1 2">DSM 44786</strain>
    </source>
</reference>
<accession>A0A7W7S903</accession>
<protein>
    <recommendedName>
        <fullName evidence="3">Polyketide cyclase</fullName>
    </recommendedName>
</protein>
<evidence type="ECO:0000313" key="2">
    <source>
        <dbReference type="Proteomes" id="UP000573327"/>
    </source>
</evidence>
<keyword evidence="2" id="KW-1185">Reference proteome</keyword>
<dbReference type="Proteomes" id="UP000573327">
    <property type="component" value="Unassembled WGS sequence"/>
</dbReference>
<dbReference type="RefSeq" id="WP_184912946.1">
    <property type="nucleotide sequence ID" value="NZ_JACHJR010000001.1"/>
</dbReference>
<dbReference type="Pfam" id="PF10604">
    <property type="entry name" value="Polyketide_cyc2"/>
    <property type="match status" value="1"/>
</dbReference>
<dbReference type="AlphaFoldDB" id="A0A7W7S903"/>
<proteinExistence type="predicted"/>